<reference evidence="1" key="1">
    <citation type="submission" date="2020-07" db="EMBL/GenBank/DDBJ databases">
        <title>Multicomponent nature underlies the extraordinary mechanical properties of spider dragline silk.</title>
        <authorList>
            <person name="Kono N."/>
            <person name="Nakamura H."/>
            <person name="Mori M."/>
            <person name="Yoshida Y."/>
            <person name="Ohtoshi R."/>
            <person name="Malay A.D."/>
            <person name="Moran D.A.P."/>
            <person name="Tomita M."/>
            <person name="Numata K."/>
            <person name="Arakawa K."/>
        </authorList>
    </citation>
    <scope>NUCLEOTIDE SEQUENCE</scope>
</reference>
<dbReference type="EMBL" id="BMAO01003070">
    <property type="protein sequence ID" value="GFQ85510.1"/>
    <property type="molecule type" value="Genomic_DNA"/>
</dbReference>
<accession>A0A8X6FNF9</accession>
<dbReference type="AlphaFoldDB" id="A0A8X6FNF9"/>
<sequence>MDAISRVLSLGGVGSLDIFHVILLSSYHLSLTFLKETGCKLCSSLYVDINFDADYEAVIGNSGNEFQKFTLHHLRALFSKNHIEVHGLAVERGGQSDLQTISPRHLKHSEWGGELENACWLCKLLNTVTV</sequence>
<evidence type="ECO:0000313" key="1">
    <source>
        <dbReference type="EMBL" id="GFQ85510.1"/>
    </source>
</evidence>
<evidence type="ECO:0000313" key="2">
    <source>
        <dbReference type="Proteomes" id="UP000887116"/>
    </source>
</evidence>
<protein>
    <submittedName>
        <fullName evidence="1">Uncharacterized protein</fullName>
    </submittedName>
</protein>
<name>A0A8X6FNF9_TRICU</name>
<dbReference type="Proteomes" id="UP000887116">
    <property type="component" value="Unassembled WGS sequence"/>
</dbReference>
<gene>
    <name evidence="1" type="primary">AVEN_267461_1</name>
    <name evidence="1" type="ORF">TNCT_381481</name>
</gene>
<comment type="caution">
    <text evidence="1">The sequence shown here is derived from an EMBL/GenBank/DDBJ whole genome shotgun (WGS) entry which is preliminary data.</text>
</comment>
<keyword evidence="2" id="KW-1185">Reference proteome</keyword>
<dbReference type="OrthoDB" id="6432880at2759"/>
<proteinExistence type="predicted"/>
<organism evidence="1 2">
    <name type="scientific">Trichonephila clavata</name>
    <name type="common">Joro spider</name>
    <name type="synonym">Nephila clavata</name>
    <dbReference type="NCBI Taxonomy" id="2740835"/>
    <lineage>
        <taxon>Eukaryota</taxon>
        <taxon>Metazoa</taxon>
        <taxon>Ecdysozoa</taxon>
        <taxon>Arthropoda</taxon>
        <taxon>Chelicerata</taxon>
        <taxon>Arachnida</taxon>
        <taxon>Araneae</taxon>
        <taxon>Araneomorphae</taxon>
        <taxon>Entelegynae</taxon>
        <taxon>Araneoidea</taxon>
        <taxon>Nephilidae</taxon>
        <taxon>Trichonephila</taxon>
    </lineage>
</organism>